<dbReference type="AlphaFoldDB" id="A0A154NYU0"/>
<dbReference type="GO" id="GO:0006271">
    <property type="term" value="P:DNA strand elongation involved in DNA replication"/>
    <property type="evidence" value="ECO:0007669"/>
    <property type="project" value="TreeGrafter"/>
</dbReference>
<evidence type="ECO:0000256" key="2">
    <source>
        <dbReference type="ARBA" id="ARBA00017589"/>
    </source>
</evidence>
<feature type="compositionally biased region" description="Polar residues" evidence="5">
    <location>
        <begin position="241"/>
        <end position="253"/>
    </location>
</feature>
<dbReference type="Gene3D" id="3.90.1030.20">
    <property type="entry name" value="DNA polymerase delta, p66 (Cdc27) subunit, wHTH domain"/>
    <property type="match status" value="1"/>
</dbReference>
<keyword evidence="3" id="KW-0235">DNA replication</keyword>
<feature type="region of interest" description="Disordered" evidence="5">
    <location>
        <begin position="373"/>
        <end position="416"/>
    </location>
</feature>
<dbReference type="Pfam" id="PF09507">
    <property type="entry name" value="CDC27"/>
    <property type="match status" value="1"/>
</dbReference>
<keyword evidence="4" id="KW-0539">Nucleus</keyword>
<dbReference type="GO" id="GO:0006297">
    <property type="term" value="P:nucleotide-excision repair, DNA gap filling"/>
    <property type="evidence" value="ECO:0007669"/>
    <property type="project" value="TreeGrafter"/>
</dbReference>
<sequence>IVMESLDEYLETVAGYIFDNDKLVTYKWLSKELEVHVNIAKQILWEFWERNKNEKTFDCTFLIMGILENGGISVEVVKEKDLLKAKEKFTQIVSEHVYSLQKMLSDIQVLGLAETGDIRYSAIKCFENNERSAEEMHVLRWGSASKEIQLVPQETAKSVPEPVKEKEERSPEKKLSDTKKNNQKKGFNNLFGKVGNKQKSPSSASSKTDEVDRSNQTKQSPKKSAAESSKKNAQKGGLGSFLQQGKNQVKSANAVSSETKEVEEKVAEKATFKSKDSKKEITRGKKRNRSKEGSSATKKRKRIAVLSDSSESESDEVQENPPSPSPEKVSPVRIRSPSPPKVKLDGGKRKVLKMVDKTFEEDGYLVTKKVHVYESVSEDEPEEKEPKKSVTPESRPEPKGKKITKQTTLMNFFKKS</sequence>
<proteinExistence type="predicted"/>
<comment type="subcellular location">
    <subcellularLocation>
        <location evidence="1">Nucleus</location>
    </subcellularLocation>
</comment>
<evidence type="ECO:0000256" key="4">
    <source>
        <dbReference type="ARBA" id="ARBA00023242"/>
    </source>
</evidence>
<dbReference type="OrthoDB" id="514823at2759"/>
<evidence type="ECO:0000313" key="7">
    <source>
        <dbReference type="Proteomes" id="UP000076502"/>
    </source>
</evidence>
<name>A0A154NYU0_DUFNO</name>
<evidence type="ECO:0000256" key="3">
    <source>
        <dbReference type="ARBA" id="ARBA00022705"/>
    </source>
</evidence>
<dbReference type="InterPro" id="IPR041913">
    <property type="entry name" value="POLD3_sf"/>
</dbReference>
<evidence type="ECO:0000313" key="6">
    <source>
        <dbReference type="EMBL" id="KZC04839.1"/>
    </source>
</evidence>
<organism evidence="6 7">
    <name type="scientific">Dufourea novaeangliae</name>
    <name type="common">Sweat bee</name>
    <dbReference type="NCBI Taxonomy" id="178035"/>
    <lineage>
        <taxon>Eukaryota</taxon>
        <taxon>Metazoa</taxon>
        <taxon>Ecdysozoa</taxon>
        <taxon>Arthropoda</taxon>
        <taxon>Hexapoda</taxon>
        <taxon>Insecta</taxon>
        <taxon>Pterygota</taxon>
        <taxon>Neoptera</taxon>
        <taxon>Endopterygota</taxon>
        <taxon>Hymenoptera</taxon>
        <taxon>Apocrita</taxon>
        <taxon>Aculeata</taxon>
        <taxon>Apoidea</taxon>
        <taxon>Anthophila</taxon>
        <taxon>Halictidae</taxon>
        <taxon>Rophitinae</taxon>
        <taxon>Dufourea</taxon>
    </lineage>
</organism>
<dbReference type="InterPro" id="IPR019038">
    <property type="entry name" value="POLD3"/>
</dbReference>
<feature type="non-terminal residue" evidence="6">
    <location>
        <position position="1"/>
    </location>
</feature>
<feature type="compositionally biased region" description="Polar residues" evidence="5">
    <location>
        <begin position="197"/>
        <end position="206"/>
    </location>
</feature>
<gene>
    <name evidence="6" type="ORF">WN55_09638</name>
</gene>
<reference evidence="6 7" key="1">
    <citation type="submission" date="2015-07" db="EMBL/GenBank/DDBJ databases">
        <title>The genome of Dufourea novaeangliae.</title>
        <authorList>
            <person name="Pan H."/>
            <person name="Kapheim K."/>
        </authorList>
    </citation>
    <scope>NUCLEOTIDE SEQUENCE [LARGE SCALE GENOMIC DNA]</scope>
    <source>
        <strain evidence="6">0120121106</strain>
        <tissue evidence="6">Whole body</tissue>
    </source>
</reference>
<dbReference type="STRING" id="178035.A0A154NYU0"/>
<feature type="compositionally biased region" description="Low complexity" evidence="5">
    <location>
        <begin position="326"/>
        <end position="336"/>
    </location>
</feature>
<dbReference type="PANTHER" id="PTHR17598:SF13">
    <property type="entry name" value="DNA POLYMERASE DELTA SUBUNIT 3"/>
    <property type="match status" value="1"/>
</dbReference>
<evidence type="ECO:0000256" key="5">
    <source>
        <dbReference type="SAM" id="MobiDB-lite"/>
    </source>
</evidence>
<protein>
    <recommendedName>
        <fullName evidence="2">DNA polymerase delta subunit 3</fullName>
    </recommendedName>
</protein>
<keyword evidence="7" id="KW-1185">Reference proteome</keyword>
<dbReference type="GO" id="GO:1904161">
    <property type="term" value="P:DNA synthesis involved in UV-damage excision repair"/>
    <property type="evidence" value="ECO:0007669"/>
    <property type="project" value="TreeGrafter"/>
</dbReference>
<dbReference type="PANTHER" id="PTHR17598">
    <property type="entry name" value="DNA POLYMERASE DELTA SUBUNIT 3"/>
    <property type="match status" value="1"/>
</dbReference>
<evidence type="ECO:0000256" key="1">
    <source>
        <dbReference type="ARBA" id="ARBA00004123"/>
    </source>
</evidence>
<dbReference type="GO" id="GO:0003887">
    <property type="term" value="F:DNA-directed DNA polymerase activity"/>
    <property type="evidence" value="ECO:0007669"/>
    <property type="project" value="TreeGrafter"/>
</dbReference>
<feature type="compositionally biased region" description="Basic and acidic residues" evidence="5">
    <location>
        <begin position="162"/>
        <end position="180"/>
    </location>
</feature>
<feature type="compositionally biased region" description="Basic and acidic residues" evidence="5">
    <location>
        <begin position="384"/>
        <end position="400"/>
    </location>
</feature>
<feature type="region of interest" description="Disordered" evidence="5">
    <location>
        <begin position="151"/>
        <end position="351"/>
    </location>
</feature>
<dbReference type="GO" id="GO:0043625">
    <property type="term" value="C:delta DNA polymerase complex"/>
    <property type="evidence" value="ECO:0007669"/>
    <property type="project" value="InterPro"/>
</dbReference>
<dbReference type="EMBL" id="KQ434783">
    <property type="protein sequence ID" value="KZC04839.1"/>
    <property type="molecule type" value="Genomic_DNA"/>
</dbReference>
<feature type="compositionally biased region" description="Basic and acidic residues" evidence="5">
    <location>
        <begin position="258"/>
        <end position="283"/>
    </location>
</feature>
<feature type="compositionally biased region" description="Basic and acidic residues" evidence="5">
    <location>
        <begin position="342"/>
        <end position="351"/>
    </location>
</feature>
<accession>A0A154NYU0</accession>
<dbReference type="Proteomes" id="UP000076502">
    <property type="component" value="Unassembled WGS sequence"/>
</dbReference>